<dbReference type="Proteomes" id="UP000248646">
    <property type="component" value="Unassembled WGS sequence"/>
</dbReference>
<dbReference type="EMBL" id="QKZI01000009">
    <property type="protein sequence ID" value="PZX02886.1"/>
    <property type="molecule type" value="Genomic_DNA"/>
</dbReference>
<evidence type="ECO:0000313" key="1">
    <source>
        <dbReference type="EMBL" id="PZX02886.1"/>
    </source>
</evidence>
<comment type="caution">
    <text evidence="1">The sequence shown here is derived from an EMBL/GenBank/DDBJ whole genome shotgun (WGS) entry which is preliminary data.</text>
</comment>
<evidence type="ECO:0000313" key="2">
    <source>
        <dbReference type="Proteomes" id="UP000248646"/>
    </source>
</evidence>
<organism evidence="1 2">
    <name type="scientific">Psychrobacillus insolitus</name>
    <dbReference type="NCBI Taxonomy" id="1461"/>
    <lineage>
        <taxon>Bacteria</taxon>
        <taxon>Bacillati</taxon>
        <taxon>Bacillota</taxon>
        <taxon>Bacilli</taxon>
        <taxon>Bacillales</taxon>
        <taxon>Bacillaceae</taxon>
        <taxon>Psychrobacillus</taxon>
    </lineage>
</organism>
<keyword evidence="2" id="KW-1185">Reference proteome</keyword>
<accession>A0A2W7MLS9</accession>
<name>A0A2W7MLS9_9BACI</name>
<dbReference type="AlphaFoldDB" id="A0A2W7MLS9"/>
<proteinExistence type="predicted"/>
<sequence length="68" mass="7944">MEIDTNLKFEVFNVQHLGNEEDRTEDLLERIKEDPMVLMQKGLLGYVDEHEFLATIRPNEEALILGEN</sequence>
<reference evidence="1 2" key="1">
    <citation type="submission" date="2018-06" db="EMBL/GenBank/DDBJ databases">
        <title>Genomic Encyclopedia of Type Strains, Phase IV (KMG-IV): sequencing the most valuable type-strain genomes for metagenomic binning, comparative biology and taxonomic classification.</title>
        <authorList>
            <person name="Goeker M."/>
        </authorList>
    </citation>
    <scope>NUCLEOTIDE SEQUENCE [LARGE SCALE GENOMIC DNA]</scope>
    <source>
        <strain evidence="1 2">DSM 5</strain>
    </source>
</reference>
<gene>
    <name evidence="1" type="ORF">C7437_10931</name>
</gene>
<dbReference type="RefSeq" id="WP_111440710.1">
    <property type="nucleotide sequence ID" value="NZ_QKZI01000009.1"/>
</dbReference>
<protein>
    <submittedName>
        <fullName evidence="1">Uncharacterized protein</fullName>
    </submittedName>
</protein>